<reference evidence="8" key="2">
    <citation type="journal article" date="2021" name="PeerJ">
        <title>Extensive microbial diversity within the chicken gut microbiome revealed by metagenomics and culture.</title>
        <authorList>
            <person name="Gilroy R."/>
            <person name="Ravi A."/>
            <person name="Getino M."/>
            <person name="Pursley I."/>
            <person name="Horton D.L."/>
            <person name="Alikhan N.F."/>
            <person name="Baker D."/>
            <person name="Gharbi K."/>
            <person name="Hall N."/>
            <person name="Watson M."/>
            <person name="Adriaenssens E.M."/>
            <person name="Foster-Nyarko E."/>
            <person name="Jarju S."/>
            <person name="Secka A."/>
            <person name="Antonio M."/>
            <person name="Oren A."/>
            <person name="Chaudhuri R.R."/>
            <person name="La Ragione R."/>
            <person name="Hildebrand F."/>
            <person name="Pallen M.J."/>
        </authorList>
    </citation>
    <scope>NUCLEOTIDE SEQUENCE</scope>
    <source>
        <strain evidence="8">ChiSjej5B23-6657</strain>
    </source>
</reference>
<dbReference type="SMART" id="SM00833">
    <property type="entry name" value="CobW_C"/>
    <property type="match status" value="1"/>
</dbReference>
<feature type="domain" description="CobW C-terminal" evidence="7">
    <location>
        <begin position="292"/>
        <end position="377"/>
    </location>
</feature>
<dbReference type="SUPFAM" id="SSF52540">
    <property type="entry name" value="P-loop containing nucleoside triphosphate hydrolases"/>
    <property type="match status" value="1"/>
</dbReference>
<evidence type="ECO:0000256" key="6">
    <source>
        <dbReference type="SAM" id="MobiDB-lite"/>
    </source>
</evidence>
<dbReference type="GO" id="GO:0005737">
    <property type="term" value="C:cytoplasm"/>
    <property type="evidence" value="ECO:0007669"/>
    <property type="project" value="TreeGrafter"/>
</dbReference>
<sequence>MTKIDIISGFLGAGKTTFIKKMLDEAFSGEKIVLIENEFGEVGIDGGFLKDAGIEISEMNSGCICCSLVGDFAKNMVEVLDRFAPDRILIEPSGVGKLSDVMTSVIDLEKDHDVKLNGLVTVVNALKASKQMKAFGEFFNNQIEYATTVVLSRTQKAKPEQLEFCVKQIQALNPKAAVITTPWDQIPGAQILKVMEGQDNLEMKTLAEAAHEAHEHEHHHDHDHEGHEHHHDHDHEEHEHHHDHDHEGHEHHHDHDHEGHEHHHDHDHGEGCTCGCHDHDHEHGHHHADDVFTSWGKETPHKFTRETVENALKAFAETADYGTILRSKGMVESVDGSWIYFDLVDGEYELRDGEPDYTGRLVVIGTDIDEHKLEELFGIA</sequence>
<evidence type="ECO:0000256" key="1">
    <source>
        <dbReference type="ARBA" id="ARBA00022741"/>
    </source>
</evidence>
<dbReference type="Gene3D" id="3.40.50.300">
    <property type="entry name" value="P-loop containing nucleotide triphosphate hydrolases"/>
    <property type="match status" value="1"/>
</dbReference>
<keyword evidence="2" id="KW-0378">Hydrolase</keyword>
<dbReference type="CDD" id="cd03112">
    <property type="entry name" value="CobW-like"/>
    <property type="match status" value="1"/>
</dbReference>
<evidence type="ECO:0000256" key="3">
    <source>
        <dbReference type="ARBA" id="ARBA00023186"/>
    </source>
</evidence>
<dbReference type="Gene3D" id="3.30.1220.10">
    <property type="entry name" value="CobW-like, C-terminal domain"/>
    <property type="match status" value="1"/>
</dbReference>
<dbReference type="InterPro" id="IPR036627">
    <property type="entry name" value="CobW-likC_sf"/>
</dbReference>
<dbReference type="AlphaFoldDB" id="A0A9D1JA02"/>
<dbReference type="InterPro" id="IPR027417">
    <property type="entry name" value="P-loop_NTPase"/>
</dbReference>
<evidence type="ECO:0000256" key="2">
    <source>
        <dbReference type="ARBA" id="ARBA00022801"/>
    </source>
</evidence>
<keyword evidence="1" id="KW-0547">Nucleotide-binding</keyword>
<comment type="similarity">
    <text evidence="4">Belongs to the SIMIBI class G3E GTPase family. ZNG1 subfamily.</text>
</comment>
<protein>
    <submittedName>
        <fullName evidence="8">GTP-binding protein</fullName>
    </submittedName>
</protein>
<comment type="catalytic activity">
    <reaction evidence="5">
        <text>GTP + H2O = GDP + phosphate + H(+)</text>
        <dbReference type="Rhea" id="RHEA:19669"/>
        <dbReference type="ChEBI" id="CHEBI:15377"/>
        <dbReference type="ChEBI" id="CHEBI:15378"/>
        <dbReference type="ChEBI" id="CHEBI:37565"/>
        <dbReference type="ChEBI" id="CHEBI:43474"/>
        <dbReference type="ChEBI" id="CHEBI:58189"/>
    </reaction>
    <physiologicalReaction direction="left-to-right" evidence="5">
        <dbReference type="Rhea" id="RHEA:19670"/>
    </physiologicalReaction>
</comment>
<feature type="region of interest" description="Disordered" evidence="6">
    <location>
        <begin position="210"/>
        <end position="269"/>
    </location>
</feature>
<dbReference type="Pfam" id="PF02492">
    <property type="entry name" value="cobW"/>
    <property type="match status" value="1"/>
</dbReference>
<evidence type="ECO:0000256" key="4">
    <source>
        <dbReference type="ARBA" id="ARBA00034320"/>
    </source>
</evidence>
<evidence type="ECO:0000259" key="7">
    <source>
        <dbReference type="SMART" id="SM00833"/>
    </source>
</evidence>
<dbReference type="PANTHER" id="PTHR13748:SF62">
    <property type="entry name" value="COBW DOMAIN-CONTAINING PROTEIN"/>
    <property type="match status" value="1"/>
</dbReference>
<dbReference type="Proteomes" id="UP000823912">
    <property type="component" value="Unassembled WGS sequence"/>
</dbReference>
<name>A0A9D1JA02_9FIRM</name>
<dbReference type="InterPro" id="IPR003495">
    <property type="entry name" value="CobW/HypB/UreG_nucleotide-bd"/>
</dbReference>
<dbReference type="InterPro" id="IPR011629">
    <property type="entry name" value="CobW-like_C"/>
</dbReference>
<comment type="caution">
    <text evidence="8">The sequence shown here is derived from an EMBL/GenBank/DDBJ whole genome shotgun (WGS) entry which is preliminary data.</text>
</comment>
<dbReference type="GO" id="GO:0016787">
    <property type="term" value="F:hydrolase activity"/>
    <property type="evidence" value="ECO:0007669"/>
    <property type="project" value="UniProtKB-KW"/>
</dbReference>
<accession>A0A9D1JA02</accession>
<dbReference type="PANTHER" id="PTHR13748">
    <property type="entry name" value="COBW-RELATED"/>
    <property type="match status" value="1"/>
</dbReference>
<organism evidence="8 9">
    <name type="scientific">Candidatus Pullilachnospira gallistercoris</name>
    <dbReference type="NCBI Taxonomy" id="2840911"/>
    <lineage>
        <taxon>Bacteria</taxon>
        <taxon>Bacillati</taxon>
        <taxon>Bacillota</taxon>
        <taxon>Clostridia</taxon>
        <taxon>Lachnospirales</taxon>
        <taxon>Lachnospiraceae</taxon>
        <taxon>Lachnospiraceae incertae sedis</taxon>
        <taxon>Candidatus Pullilachnospira</taxon>
    </lineage>
</organism>
<keyword evidence="3" id="KW-0143">Chaperone</keyword>
<dbReference type="SUPFAM" id="SSF90002">
    <property type="entry name" value="Hypothetical protein YjiA, C-terminal domain"/>
    <property type="match status" value="1"/>
</dbReference>
<evidence type="ECO:0000256" key="5">
    <source>
        <dbReference type="ARBA" id="ARBA00049117"/>
    </source>
</evidence>
<reference evidence="8" key="1">
    <citation type="submission" date="2020-10" db="EMBL/GenBank/DDBJ databases">
        <authorList>
            <person name="Gilroy R."/>
        </authorList>
    </citation>
    <scope>NUCLEOTIDE SEQUENCE</scope>
    <source>
        <strain evidence="8">ChiSjej5B23-6657</strain>
    </source>
</reference>
<dbReference type="InterPro" id="IPR051316">
    <property type="entry name" value="Zinc-reg_GTPase_activator"/>
</dbReference>
<evidence type="ECO:0000313" key="9">
    <source>
        <dbReference type="Proteomes" id="UP000823912"/>
    </source>
</evidence>
<evidence type="ECO:0000313" key="8">
    <source>
        <dbReference type="EMBL" id="HIR69813.1"/>
    </source>
</evidence>
<proteinExistence type="inferred from homology"/>
<gene>
    <name evidence="8" type="ORF">IAA55_00855</name>
</gene>
<dbReference type="Pfam" id="PF07683">
    <property type="entry name" value="CobW_C"/>
    <property type="match status" value="1"/>
</dbReference>
<dbReference type="EMBL" id="DVHM01000012">
    <property type="protein sequence ID" value="HIR69813.1"/>
    <property type="molecule type" value="Genomic_DNA"/>
</dbReference>
<dbReference type="GO" id="GO:0000166">
    <property type="term" value="F:nucleotide binding"/>
    <property type="evidence" value="ECO:0007669"/>
    <property type="project" value="UniProtKB-KW"/>
</dbReference>